<feature type="compositionally biased region" description="Basic and acidic residues" evidence="1">
    <location>
        <begin position="55"/>
        <end position="66"/>
    </location>
</feature>
<reference evidence="3" key="1">
    <citation type="journal article" date="2019" name="Int. J. Syst. Evol. Microbiol.">
        <title>The Global Catalogue of Microorganisms (GCM) 10K type strain sequencing project: providing services to taxonomists for standard genome sequencing and annotation.</title>
        <authorList>
            <consortium name="The Broad Institute Genomics Platform"/>
            <consortium name="The Broad Institute Genome Sequencing Center for Infectious Disease"/>
            <person name="Wu L."/>
            <person name="Ma J."/>
        </authorList>
    </citation>
    <scope>NUCLEOTIDE SEQUENCE [LARGE SCALE GENOMIC DNA]</scope>
    <source>
        <strain evidence="3">JCM 11136</strain>
    </source>
</reference>
<organism evidence="2 3">
    <name type="scientific">Nonomuraea longicatena</name>
    <dbReference type="NCBI Taxonomy" id="83682"/>
    <lineage>
        <taxon>Bacteria</taxon>
        <taxon>Bacillati</taxon>
        <taxon>Actinomycetota</taxon>
        <taxon>Actinomycetes</taxon>
        <taxon>Streptosporangiales</taxon>
        <taxon>Streptosporangiaceae</taxon>
        <taxon>Nonomuraea</taxon>
    </lineage>
</organism>
<protein>
    <submittedName>
        <fullName evidence="2">Uncharacterized protein</fullName>
    </submittedName>
</protein>
<evidence type="ECO:0000313" key="2">
    <source>
        <dbReference type="EMBL" id="GAA0930524.1"/>
    </source>
</evidence>
<evidence type="ECO:0000313" key="3">
    <source>
        <dbReference type="Proteomes" id="UP001501578"/>
    </source>
</evidence>
<feature type="region of interest" description="Disordered" evidence="1">
    <location>
        <begin position="38"/>
        <end position="77"/>
    </location>
</feature>
<proteinExistence type="predicted"/>
<gene>
    <name evidence="2" type="ORF">GCM10009560_35040</name>
</gene>
<sequence>MSQPAGTATVAGMGFLSGLIRPEACLVNHEAFGRLPHMRETACPWPGSTGRSRRRNEDPSHDRRDGSGSARLIQSEAPQVSVTPCLKFNETGQFSTPAGKDLATSVWCVLHTAGLDGLFGEQLVVGSGLGEHHLHPRRC</sequence>
<dbReference type="Proteomes" id="UP001501578">
    <property type="component" value="Unassembled WGS sequence"/>
</dbReference>
<dbReference type="EMBL" id="BAAAHQ010000016">
    <property type="protein sequence ID" value="GAA0930524.1"/>
    <property type="molecule type" value="Genomic_DNA"/>
</dbReference>
<name>A0ABP4A561_9ACTN</name>
<comment type="caution">
    <text evidence="2">The sequence shown here is derived from an EMBL/GenBank/DDBJ whole genome shotgun (WGS) entry which is preliminary data.</text>
</comment>
<evidence type="ECO:0000256" key="1">
    <source>
        <dbReference type="SAM" id="MobiDB-lite"/>
    </source>
</evidence>
<accession>A0ABP4A561</accession>
<keyword evidence="3" id="KW-1185">Reference proteome</keyword>